<dbReference type="AlphaFoldDB" id="A0A0B7BXN4"/>
<dbReference type="GO" id="GO:0007156">
    <property type="term" value="P:homophilic cell adhesion via plasma membrane adhesion molecules"/>
    <property type="evidence" value="ECO:0007669"/>
    <property type="project" value="TreeGrafter"/>
</dbReference>
<gene>
    <name evidence="2" type="primary">ORF216745</name>
</gene>
<dbReference type="InterPro" id="IPR003598">
    <property type="entry name" value="Ig_sub2"/>
</dbReference>
<feature type="domain" description="Ig-like" evidence="1">
    <location>
        <begin position="56"/>
        <end position="146"/>
    </location>
</feature>
<proteinExistence type="predicted"/>
<accession>A0A0B7BXN4</accession>
<dbReference type="InterPro" id="IPR036179">
    <property type="entry name" value="Ig-like_dom_sf"/>
</dbReference>
<dbReference type="GO" id="GO:0043025">
    <property type="term" value="C:neuronal cell body"/>
    <property type="evidence" value="ECO:0007669"/>
    <property type="project" value="TreeGrafter"/>
</dbReference>
<dbReference type="PANTHER" id="PTHR45080:SF28">
    <property type="entry name" value="HEMICENTIN-2"/>
    <property type="match status" value="1"/>
</dbReference>
<evidence type="ECO:0000259" key="1">
    <source>
        <dbReference type="PROSITE" id="PS50835"/>
    </source>
</evidence>
<evidence type="ECO:0000313" key="2">
    <source>
        <dbReference type="EMBL" id="CEK97738.1"/>
    </source>
</evidence>
<dbReference type="EMBL" id="HACG01050873">
    <property type="protein sequence ID" value="CEK97738.1"/>
    <property type="molecule type" value="Transcribed_RNA"/>
</dbReference>
<dbReference type="SUPFAM" id="SSF48726">
    <property type="entry name" value="Immunoglobulin"/>
    <property type="match status" value="2"/>
</dbReference>
<dbReference type="SMART" id="SM00409">
    <property type="entry name" value="IG"/>
    <property type="match status" value="2"/>
</dbReference>
<name>A0A0B7BXN4_9EUPU</name>
<dbReference type="InterPro" id="IPR050958">
    <property type="entry name" value="Cell_Adh-Cytoskel_Orgn"/>
</dbReference>
<dbReference type="Gene3D" id="2.60.40.10">
    <property type="entry name" value="Immunoglobulins"/>
    <property type="match status" value="2"/>
</dbReference>
<dbReference type="FunFam" id="2.60.40.10:FF:000130">
    <property type="entry name" value="Hemicentin 1"/>
    <property type="match status" value="1"/>
</dbReference>
<organism evidence="2">
    <name type="scientific">Arion vulgaris</name>
    <dbReference type="NCBI Taxonomy" id="1028688"/>
    <lineage>
        <taxon>Eukaryota</taxon>
        <taxon>Metazoa</taxon>
        <taxon>Spiralia</taxon>
        <taxon>Lophotrochozoa</taxon>
        <taxon>Mollusca</taxon>
        <taxon>Gastropoda</taxon>
        <taxon>Heterobranchia</taxon>
        <taxon>Euthyneura</taxon>
        <taxon>Panpulmonata</taxon>
        <taxon>Eupulmonata</taxon>
        <taxon>Stylommatophora</taxon>
        <taxon>Helicina</taxon>
        <taxon>Arionoidea</taxon>
        <taxon>Arionidae</taxon>
        <taxon>Arion</taxon>
    </lineage>
</organism>
<dbReference type="GO" id="GO:0008046">
    <property type="term" value="F:axon guidance receptor activity"/>
    <property type="evidence" value="ECO:0007669"/>
    <property type="project" value="TreeGrafter"/>
</dbReference>
<feature type="non-terminal residue" evidence="2">
    <location>
        <position position="1"/>
    </location>
</feature>
<dbReference type="InterPro" id="IPR003599">
    <property type="entry name" value="Ig_sub"/>
</dbReference>
<dbReference type="PROSITE" id="PS50835">
    <property type="entry name" value="IG_LIKE"/>
    <property type="match status" value="1"/>
</dbReference>
<dbReference type="Pfam" id="PF07679">
    <property type="entry name" value="I-set"/>
    <property type="match status" value="2"/>
</dbReference>
<dbReference type="SMART" id="SM00408">
    <property type="entry name" value="IGc2"/>
    <property type="match status" value="1"/>
</dbReference>
<dbReference type="GO" id="GO:0050808">
    <property type="term" value="P:synapse organization"/>
    <property type="evidence" value="ECO:0007669"/>
    <property type="project" value="TreeGrafter"/>
</dbReference>
<feature type="non-terminal residue" evidence="2">
    <location>
        <position position="160"/>
    </location>
</feature>
<sequence>NAQPVEKLNHIRLLSDNRILEIDGVNIGDTAFYTCTATNEAGQLERNFNLEVLVPPTISRDSIQTNLAAIHNQTVKLYCPATGIPEPSIMWMKEQVPYLDFPYPRHRLLDDSQTLEISSVNLNDVGNYSCRAMNPAGQDDLDYTLQIFVPPAISKPSSDK</sequence>
<reference evidence="2" key="1">
    <citation type="submission" date="2014-12" db="EMBL/GenBank/DDBJ databases">
        <title>Insight into the proteome of Arion vulgaris.</title>
        <authorList>
            <person name="Aradska J."/>
            <person name="Bulat T."/>
            <person name="Smidak R."/>
            <person name="Sarate P."/>
            <person name="Gangsoo J."/>
            <person name="Sialana F."/>
            <person name="Bilban M."/>
            <person name="Lubec G."/>
        </authorList>
    </citation>
    <scope>NUCLEOTIDE SEQUENCE</scope>
    <source>
        <tissue evidence="2">Skin</tissue>
    </source>
</reference>
<dbReference type="GO" id="GO:0005886">
    <property type="term" value="C:plasma membrane"/>
    <property type="evidence" value="ECO:0007669"/>
    <property type="project" value="TreeGrafter"/>
</dbReference>
<dbReference type="InterPro" id="IPR013098">
    <property type="entry name" value="Ig_I-set"/>
</dbReference>
<protein>
    <recommendedName>
        <fullName evidence="1">Ig-like domain-containing protein</fullName>
    </recommendedName>
</protein>
<dbReference type="InterPro" id="IPR013783">
    <property type="entry name" value="Ig-like_fold"/>
</dbReference>
<dbReference type="GO" id="GO:0030424">
    <property type="term" value="C:axon"/>
    <property type="evidence" value="ECO:0007669"/>
    <property type="project" value="TreeGrafter"/>
</dbReference>
<dbReference type="InterPro" id="IPR007110">
    <property type="entry name" value="Ig-like_dom"/>
</dbReference>
<dbReference type="PANTHER" id="PTHR45080">
    <property type="entry name" value="CONTACTIN 5"/>
    <property type="match status" value="1"/>
</dbReference>